<sequence>MKLSYSKIIKDCLLRSWLAAPFDFEELAKPMMKKRVLRWLVLLESTTDGAGLGRIVPISRIAHFDDPRSSQSQLE</sequence>
<proteinExistence type="predicted"/>
<protein>
    <submittedName>
        <fullName evidence="1">Uncharacterized protein</fullName>
    </submittedName>
</protein>
<organism evidence="1 2">
    <name type="scientific">Acidithrix ferrooxidans</name>
    <dbReference type="NCBI Taxonomy" id="1280514"/>
    <lineage>
        <taxon>Bacteria</taxon>
        <taxon>Bacillati</taxon>
        <taxon>Actinomycetota</taxon>
        <taxon>Acidimicrobiia</taxon>
        <taxon>Acidimicrobiales</taxon>
        <taxon>Acidimicrobiaceae</taxon>
        <taxon>Acidithrix</taxon>
    </lineage>
</organism>
<keyword evidence="2" id="KW-1185">Reference proteome</keyword>
<comment type="caution">
    <text evidence="1">The sequence shown here is derived from an EMBL/GenBank/DDBJ whole genome shotgun (WGS) entry which is preliminary data.</text>
</comment>
<dbReference type="AlphaFoldDB" id="A0A0D8HLQ5"/>
<name>A0A0D8HLQ5_9ACTN</name>
<reference evidence="1 2" key="1">
    <citation type="submission" date="2015-01" db="EMBL/GenBank/DDBJ databases">
        <title>Draft genome of the acidophilic iron oxidizer Acidithrix ferrooxidans strain Py-F3.</title>
        <authorList>
            <person name="Poehlein A."/>
            <person name="Eisen S."/>
            <person name="Schloemann M."/>
            <person name="Johnson B.D."/>
            <person name="Daniel R."/>
            <person name="Muehling M."/>
        </authorList>
    </citation>
    <scope>NUCLEOTIDE SEQUENCE [LARGE SCALE GENOMIC DNA]</scope>
    <source>
        <strain evidence="1 2">Py-F3</strain>
    </source>
</reference>
<dbReference type="Proteomes" id="UP000032360">
    <property type="component" value="Unassembled WGS sequence"/>
</dbReference>
<dbReference type="STRING" id="1280514.AXFE_04240"/>
<evidence type="ECO:0000313" key="1">
    <source>
        <dbReference type="EMBL" id="KJF18692.1"/>
    </source>
</evidence>
<dbReference type="EMBL" id="JXYS01000009">
    <property type="protein sequence ID" value="KJF18692.1"/>
    <property type="molecule type" value="Genomic_DNA"/>
</dbReference>
<gene>
    <name evidence="1" type="ORF">AXFE_04240</name>
</gene>
<accession>A0A0D8HLQ5</accession>
<evidence type="ECO:0000313" key="2">
    <source>
        <dbReference type="Proteomes" id="UP000032360"/>
    </source>
</evidence>